<dbReference type="AlphaFoldDB" id="A0A813IKN9"/>
<keyword evidence="3" id="KW-1133">Transmembrane helix</keyword>
<keyword evidence="1" id="KW-0175">Coiled coil</keyword>
<evidence type="ECO:0000313" key="6">
    <source>
        <dbReference type="Proteomes" id="UP000626109"/>
    </source>
</evidence>
<protein>
    <submittedName>
        <fullName evidence="5">Uncharacterized protein</fullName>
    </submittedName>
</protein>
<organism evidence="5 6">
    <name type="scientific">Polarella glacialis</name>
    <name type="common">Dinoflagellate</name>
    <dbReference type="NCBI Taxonomy" id="89957"/>
    <lineage>
        <taxon>Eukaryota</taxon>
        <taxon>Sar</taxon>
        <taxon>Alveolata</taxon>
        <taxon>Dinophyceae</taxon>
        <taxon>Suessiales</taxon>
        <taxon>Suessiaceae</taxon>
        <taxon>Polarella</taxon>
    </lineage>
</organism>
<reference evidence="5" key="1">
    <citation type="submission" date="2021-02" db="EMBL/GenBank/DDBJ databases">
        <authorList>
            <person name="Dougan E. K."/>
            <person name="Rhodes N."/>
            <person name="Thang M."/>
            <person name="Chan C."/>
        </authorList>
    </citation>
    <scope>NUCLEOTIDE SEQUENCE</scope>
</reference>
<evidence type="ECO:0000256" key="2">
    <source>
        <dbReference type="SAM" id="MobiDB-lite"/>
    </source>
</evidence>
<evidence type="ECO:0000256" key="1">
    <source>
        <dbReference type="SAM" id="Coils"/>
    </source>
</evidence>
<evidence type="ECO:0000313" key="4">
    <source>
        <dbReference type="EMBL" id="CAE8643730.1"/>
    </source>
</evidence>
<feature type="transmembrane region" description="Helical" evidence="3">
    <location>
        <begin position="347"/>
        <end position="373"/>
    </location>
</feature>
<keyword evidence="7" id="KW-1185">Reference proteome</keyword>
<feature type="transmembrane region" description="Helical" evidence="3">
    <location>
        <begin position="309"/>
        <end position="327"/>
    </location>
</feature>
<feature type="region of interest" description="Disordered" evidence="2">
    <location>
        <begin position="628"/>
        <end position="666"/>
    </location>
</feature>
<dbReference type="Proteomes" id="UP000626109">
    <property type="component" value="Unassembled WGS sequence"/>
</dbReference>
<keyword evidence="3" id="KW-0812">Transmembrane</keyword>
<gene>
    <name evidence="4" type="ORF">PGLA1383_LOCUS58045</name>
    <name evidence="5" type="ORF">PGLA2088_LOCUS11360</name>
</gene>
<sequence>MADEGLNQQIMADEGLNQQIIHWFKVAARLEDKTWDSVVDTFSLRGSVHTFSREELHARLVKFGLLMGTAMLFLGVLAALALCKRRYGSVGKAISTIRKDMLASLQTFSLRSYALISEEEDEEDNWPNFKKMNHLSAADKQKDMERLAKLKADADLADSRLEAFEKAEIELQEATKNEDLSNVKRLIEGKVTKASRGLEEESANEMDALVRMQTEAAHHLSRSDADRRAGKAQVCSSSCLLDAVKIPITMIFFATYVALCVGIPVRYAETVSCDQGLPWEAHMYFFAFFLLLKIWELFLLAYDTTVVGQLTFLEFALKFGSSFLAILDGYADANAIVVAHQCGSPLWRWMAIAFVVGVVLAQWVLLAAASMWFDSSKTCFFKMLHMDALAACTTMDTASDPNALLIWKLVNVCRFTLEDLPQSILQTLFVLQVKRNYVMIISIGLGIFTSAMAIHSASKRLALAAGTQIDLLRAQSHMQAALEAKDEQAYWLALQQAEETGGDPETLLFEAERAEETFEYASTVFGKFSSASDQEPGDRVKSFWVSEAPADRYAHRRRSEKWALQAAVARQEKLKISESKDCAAYVRGDYGEGRHTKSLYDSRRRSVDFAVQAAQLREARIAAMLVPGGSGTCVKGSRPKAPGEKPDAGPLWELKSDVENQNANPG</sequence>
<comment type="caution">
    <text evidence="5">The sequence shown here is derived from an EMBL/GenBank/DDBJ whole genome shotgun (WGS) entry which is preliminary data.</text>
</comment>
<dbReference type="EMBL" id="CAJNNV010033415">
    <property type="protein sequence ID" value="CAE8643730.1"/>
    <property type="molecule type" value="Genomic_DNA"/>
</dbReference>
<keyword evidence="3" id="KW-0472">Membrane</keyword>
<feature type="transmembrane region" description="Helical" evidence="3">
    <location>
        <begin position="284"/>
        <end position="302"/>
    </location>
</feature>
<accession>A0A813IKN9</accession>
<dbReference type="OrthoDB" id="484643at2759"/>
<dbReference type="Proteomes" id="UP000654075">
    <property type="component" value="Unassembled WGS sequence"/>
</dbReference>
<evidence type="ECO:0000313" key="5">
    <source>
        <dbReference type="EMBL" id="CAE8655008.1"/>
    </source>
</evidence>
<feature type="coiled-coil region" evidence="1">
    <location>
        <begin position="147"/>
        <end position="177"/>
    </location>
</feature>
<evidence type="ECO:0000313" key="7">
    <source>
        <dbReference type="Proteomes" id="UP000654075"/>
    </source>
</evidence>
<feature type="transmembrane region" description="Helical" evidence="3">
    <location>
        <begin position="246"/>
        <end position="264"/>
    </location>
</feature>
<evidence type="ECO:0000256" key="3">
    <source>
        <dbReference type="SAM" id="Phobius"/>
    </source>
</evidence>
<feature type="transmembrane region" description="Helical" evidence="3">
    <location>
        <begin position="63"/>
        <end position="83"/>
    </location>
</feature>
<proteinExistence type="predicted"/>
<feature type="transmembrane region" description="Helical" evidence="3">
    <location>
        <begin position="437"/>
        <end position="454"/>
    </location>
</feature>
<dbReference type="EMBL" id="CAJNNW010013081">
    <property type="protein sequence ID" value="CAE8655008.1"/>
    <property type="molecule type" value="Genomic_DNA"/>
</dbReference>
<name>A0A813IKN9_POLGL</name>